<evidence type="ECO:0000313" key="2">
    <source>
        <dbReference type="EMBL" id="TGZ52686.1"/>
    </source>
</evidence>
<dbReference type="GO" id="GO:0004674">
    <property type="term" value="F:protein serine/threonine kinase activity"/>
    <property type="evidence" value="ECO:0007669"/>
    <property type="project" value="UniProtKB-KW"/>
</dbReference>
<protein>
    <submittedName>
        <fullName evidence="2">Non-specific serine/threonine protein kinase</fullName>
    </submittedName>
</protein>
<name>A0A4S2KT39_9HYME</name>
<keyword evidence="2" id="KW-0418">Kinase</keyword>
<feature type="region of interest" description="Disordered" evidence="1">
    <location>
        <begin position="52"/>
        <end position="78"/>
    </location>
</feature>
<gene>
    <name evidence="2" type="ORF">DBV15_11248</name>
</gene>
<dbReference type="Proteomes" id="UP000310200">
    <property type="component" value="Unassembled WGS sequence"/>
</dbReference>
<keyword evidence="2" id="KW-0808">Transferase</keyword>
<organism evidence="2 3">
    <name type="scientific">Temnothorax longispinosus</name>
    <dbReference type="NCBI Taxonomy" id="300112"/>
    <lineage>
        <taxon>Eukaryota</taxon>
        <taxon>Metazoa</taxon>
        <taxon>Ecdysozoa</taxon>
        <taxon>Arthropoda</taxon>
        <taxon>Hexapoda</taxon>
        <taxon>Insecta</taxon>
        <taxon>Pterygota</taxon>
        <taxon>Neoptera</taxon>
        <taxon>Endopterygota</taxon>
        <taxon>Hymenoptera</taxon>
        <taxon>Apocrita</taxon>
        <taxon>Aculeata</taxon>
        <taxon>Formicoidea</taxon>
        <taxon>Formicidae</taxon>
        <taxon>Myrmicinae</taxon>
        <taxon>Temnothorax</taxon>
    </lineage>
</organism>
<sequence length="78" mass="8723">MYAQPRVVNARSPRRGLLSNTGFGAAASLHGFSSPRTMDVHLRPSLDLQQQQHRQHMMGPNSIEDTEMVDLGQLPNRL</sequence>
<comment type="caution">
    <text evidence="2">The sequence shown here is derived from an EMBL/GenBank/DDBJ whole genome shotgun (WGS) entry which is preliminary data.</text>
</comment>
<accession>A0A4S2KT39</accession>
<reference evidence="2 3" key="1">
    <citation type="journal article" date="2019" name="Philos. Trans. R. Soc. Lond., B, Biol. Sci.">
        <title>Ant behaviour and brain gene expression of defending hosts depend on the ecological success of the intruding social parasite.</title>
        <authorList>
            <person name="Kaur R."/>
            <person name="Stoldt M."/>
            <person name="Jongepier E."/>
            <person name="Feldmeyer B."/>
            <person name="Menzel F."/>
            <person name="Bornberg-Bauer E."/>
            <person name="Foitzik S."/>
        </authorList>
    </citation>
    <scope>NUCLEOTIDE SEQUENCE [LARGE SCALE GENOMIC DNA]</scope>
    <source>
        <tissue evidence="2">Whole body</tissue>
    </source>
</reference>
<evidence type="ECO:0000313" key="3">
    <source>
        <dbReference type="Proteomes" id="UP000310200"/>
    </source>
</evidence>
<dbReference type="STRING" id="300112.A0A4S2KT39"/>
<proteinExistence type="predicted"/>
<dbReference type="EMBL" id="QBLH01001196">
    <property type="protein sequence ID" value="TGZ52686.1"/>
    <property type="molecule type" value="Genomic_DNA"/>
</dbReference>
<dbReference type="AlphaFoldDB" id="A0A4S2KT39"/>
<keyword evidence="2" id="KW-0723">Serine/threonine-protein kinase</keyword>
<keyword evidence="3" id="KW-1185">Reference proteome</keyword>
<evidence type="ECO:0000256" key="1">
    <source>
        <dbReference type="SAM" id="MobiDB-lite"/>
    </source>
</evidence>